<comment type="similarity">
    <text evidence="2 6">Belongs to the ARPC2 family.</text>
</comment>
<evidence type="ECO:0000256" key="4">
    <source>
        <dbReference type="ARBA" id="ARBA00023203"/>
    </source>
</evidence>
<sequence>SKPDSVDIKVADFDGAIYHISNPGQDRFVIWVSISLKFFKELEDHGAHDLLKARYGNYLLDTTEPGYNTTTKNSLCRRLCLSATVLPAFFEKYFNLQAAGGDAEQRAVIHYRDDETLYVEALPDRVTVIFSVVFRDPDDIIVGKVFLQEFVESRRDFNQAPQVLYSHKNPPSSIAGTDALVADNVAYVTFVLFPRHTSPEARDKTIDLVHMFRNYLHYHIKCSKVYIHMRMRAKTNEFLSILNRARPSYANEQKEKKTMSGRTFRRD</sequence>
<dbReference type="GO" id="GO:0034314">
    <property type="term" value="P:Arp2/3 complex-mediated actin nucleation"/>
    <property type="evidence" value="ECO:0007669"/>
    <property type="project" value="InterPro"/>
</dbReference>
<evidence type="ECO:0000313" key="8">
    <source>
        <dbReference type="WBParaSite" id="maker-uti_cns_0046591-snap-gene-0.2-mRNA-1"/>
    </source>
</evidence>
<dbReference type="InterPro" id="IPR007188">
    <property type="entry name" value="ARPC2"/>
</dbReference>
<evidence type="ECO:0000256" key="2">
    <source>
        <dbReference type="ARBA" id="ARBA00007192"/>
    </source>
</evidence>
<keyword evidence="5 6" id="KW-0206">Cytoskeleton</keyword>
<comment type="subunit">
    <text evidence="6">Component of the Arp2/3 complex.</text>
</comment>
<dbReference type="SUPFAM" id="SSF69645">
    <property type="entry name" value="Arp2/3 complex subunits"/>
    <property type="match status" value="2"/>
</dbReference>
<dbReference type="WBParaSite" id="maker-uti_cns_0046591-snap-gene-0.2-mRNA-1">
    <property type="protein sequence ID" value="maker-uti_cns_0046591-snap-gene-0.2-mRNA-1"/>
    <property type="gene ID" value="maker-uti_cns_0046591-snap-gene-0.2"/>
</dbReference>
<proteinExistence type="inferred from homology"/>
<dbReference type="Gene3D" id="3.30.1460.20">
    <property type="match status" value="2"/>
</dbReference>
<evidence type="ECO:0000256" key="3">
    <source>
        <dbReference type="ARBA" id="ARBA00022490"/>
    </source>
</evidence>
<reference evidence="8" key="1">
    <citation type="submission" date="2016-11" db="UniProtKB">
        <authorList>
            <consortium name="WormBaseParasite"/>
        </authorList>
    </citation>
    <scope>IDENTIFICATION</scope>
</reference>
<evidence type="ECO:0000256" key="5">
    <source>
        <dbReference type="ARBA" id="ARBA00023212"/>
    </source>
</evidence>
<evidence type="ECO:0000313" key="7">
    <source>
        <dbReference type="Proteomes" id="UP000095280"/>
    </source>
</evidence>
<dbReference type="PANTHER" id="PTHR12058">
    <property type="entry name" value="ARP2/3 COMPLEX 34 KDA SUBUNIT"/>
    <property type="match status" value="1"/>
</dbReference>
<organism evidence="7 8">
    <name type="scientific">Macrostomum lignano</name>
    <dbReference type="NCBI Taxonomy" id="282301"/>
    <lineage>
        <taxon>Eukaryota</taxon>
        <taxon>Metazoa</taxon>
        <taxon>Spiralia</taxon>
        <taxon>Lophotrochozoa</taxon>
        <taxon>Platyhelminthes</taxon>
        <taxon>Rhabditophora</taxon>
        <taxon>Macrostomorpha</taxon>
        <taxon>Macrostomida</taxon>
        <taxon>Macrostomidae</taxon>
        <taxon>Macrostomum</taxon>
    </lineage>
</organism>
<dbReference type="InterPro" id="IPR034666">
    <property type="entry name" value="ARPC2/4"/>
</dbReference>
<comment type="function">
    <text evidence="6">Functions as actin-binding component of the Arp2/3 complex which is involved in regulation of actin polymerization and together with an activating nucleation-promoting factor (NPF) mediates the formation of branched actin networks.</text>
</comment>
<comment type="subcellular location">
    <subcellularLocation>
        <location evidence="1 6">Cytoplasm</location>
        <location evidence="1 6">Cytoskeleton</location>
    </subcellularLocation>
</comment>
<keyword evidence="4 6" id="KW-0009">Actin-binding</keyword>
<dbReference type="GO" id="GO:0005885">
    <property type="term" value="C:Arp2/3 protein complex"/>
    <property type="evidence" value="ECO:0007669"/>
    <property type="project" value="InterPro"/>
</dbReference>
<dbReference type="FunFam" id="3.30.1460.20:FF:000002">
    <property type="entry name" value="Arp2/3 complex 34 kDa subunit"/>
    <property type="match status" value="1"/>
</dbReference>
<dbReference type="GO" id="GO:0005200">
    <property type="term" value="F:structural constituent of cytoskeleton"/>
    <property type="evidence" value="ECO:0007669"/>
    <property type="project" value="TreeGrafter"/>
</dbReference>
<keyword evidence="3 6" id="KW-0963">Cytoplasm</keyword>
<dbReference type="GO" id="GO:0051015">
    <property type="term" value="F:actin filament binding"/>
    <property type="evidence" value="ECO:0007669"/>
    <property type="project" value="TreeGrafter"/>
</dbReference>
<dbReference type="GO" id="GO:0030041">
    <property type="term" value="P:actin filament polymerization"/>
    <property type="evidence" value="ECO:0007669"/>
    <property type="project" value="InterPro"/>
</dbReference>
<keyword evidence="7" id="KW-1185">Reference proteome</keyword>
<dbReference type="Proteomes" id="UP000095280">
    <property type="component" value="Unplaced"/>
</dbReference>
<protein>
    <recommendedName>
        <fullName evidence="6">Arp2/3 complex 34 kDa subunit</fullName>
    </recommendedName>
</protein>
<dbReference type="Pfam" id="PF04045">
    <property type="entry name" value="P34-Arc"/>
    <property type="match status" value="1"/>
</dbReference>
<dbReference type="PANTHER" id="PTHR12058:SF0">
    <property type="entry name" value="ACTIN-RELATED PROTEIN 2_3 COMPLEX SUBUNIT 2"/>
    <property type="match status" value="1"/>
</dbReference>
<name>A0A1I8JC12_9PLAT</name>
<dbReference type="AlphaFoldDB" id="A0A1I8JC12"/>
<evidence type="ECO:0000256" key="1">
    <source>
        <dbReference type="ARBA" id="ARBA00004245"/>
    </source>
</evidence>
<accession>A0A1I8JC12</accession>
<evidence type="ECO:0000256" key="6">
    <source>
        <dbReference type="RuleBase" id="RU364015"/>
    </source>
</evidence>